<evidence type="ECO:0000313" key="2">
    <source>
        <dbReference type="Proteomes" id="UP001586593"/>
    </source>
</evidence>
<comment type="caution">
    <text evidence="1">The sequence shown here is derived from an EMBL/GenBank/DDBJ whole genome shotgun (WGS) entry which is preliminary data.</text>
</comment>
<dbReference type="EMBL" id="JAZHXJ010000399">
    <property type="protein sequence ID" value="KAL1862508.1"/>
    <property type="molecule type" value="Genomic_DNA"/>
</dbReference>
<proteinExistence type="predicted"/>
<gene>
    <name evidence="1" type="ORF">VTK73DRAFT_6772</name>
</gene>
<reference evidence="1 2" key="1">
    <citation type="journal article" date="2024" name="Commun. Biol.">
        <title>Comparative genomic analysis of thermophilic fungi reveals convergent evolutionary adaptations and gene losses.</title>
        <authorList>
            <person name="Steindorff A.S."/>
            <person name="Aguilar-Pontes M.V."/>
            <person name="Robinson A.J."/>
            <person name="Andreopoulos B."/>
            <person name="LaButti K."/>
            <person name="Kuo A."/>
            <person name="Mondo S."/>
            <person name="Riley R."/>
            <person name="Otillar R."/>
            <person name="Haridas S."/>
            <person name="Lipzen A."/>
            <person name="Grimwood J."/>
            <person name="Schmutz J."/>
            <person name="Clum A."/>
            <person name="Reid I.D."/>
            <person name="Moisan M.C."/>
            <person name="Butler G."/>
            <person name="Nguyen T.T.M."/>
            <person name="Dewar K."/>
            <person name="Conant G."/>
            <person name="Drula E."/>
            <person name="Henrissat B."/>
            <person name="Hansel C."/>
            <person name="Singer S."/>
            <person name="Hutchinson M.I."/>
            <person name="de Vries R.P."/>
            <person name="Natvig D.O."/>
            <person name="Powell A.J."/>
            <person name="Tsang A."/>
            <person name="Grigoriev I.V."/>
        </authorList>
    </citation>
    <scope>NUCLEOTIDE SEQUENCE [LARGE SCALE GENOMIC DNA]</scope>
    <source>
        <strain evidence="1 2">ATCC 24622</strain>
    </source>
</reference>
<sequence>MLRRVLRLPLLCNRRLEIPDLLPDAIESLLILANLPDDVVSIPRIEPVDERGKFLDVAIGFLQSRHRRGRELALPEVRSLGRVRIFGMLGFAPQLLAQQVQEELLEGLGAQSVRIVRGSLVDQAIVLEEVGDTEKRLVFDAVRQERLEQQ</sequence>
<name>A0ABR3WI67_9PEZI</name>
<keyword evidence="2" id="KW-1185">Reference proteome</keyword>
<protein>
    <submittedName>
        <fullName evidence="1">Uncharacterized protein</fullName>
    </submittedName>
</protein>
<dbReference type="Proteomes" id="UP001586593">
    <property type="component" value="Unassembled WGS sequence"/>
</dbReference>
<accession>A0ABR3WI67</accession>
<evidence type="ECO:0000313" key="1">
    <source>
        <dbReference type="EMBL" id="KAL1862508.1"/>
    </source>
</evidence>
<organism evidence="1 2">
    <name type="scientific">Phialemonium thermophilum</name>
    <dbReference type="NCBI Taxonomy" id="223376"/>
    <lineage>
        <taxon>Eukaryota</taxon>
        <taxon>Fungi</taxon>
        <taxon>Dikarya</taxon>
        <taxon>Ascomycota</taxon>
        <taxon>Pezizomycotina</taxon>
        <taxon>Sordariomycetes</taxon>
        <taxon>Sordariomycetidae</taxon>
        <taxon>Cephalothecales</taxon>
        <taxon>Cephalothecaceae</taxon>
        <taxon>Phialemonium</taxon>
    </lineage>
</organism>